<organism evidence="2 3">
    <name type="scientific">Dorcoceras hygrometricum</name>
    <dbReference type="NCBI Taxonomy" id="472368"/>
    <lineage>
        <taxon>Eukaryota</taxon>
        <taxon>Viridiplantae</taxon>
        <taxon>Streptophyta</taxon>
        <taxon>Embryophyta</taxon>
        <taxon>Tracheophyta</taxon>
        <taxon>Spermatophyta</taxon>
        <taxon>Magnoliopsida</taxon>
        <taxon>eudicotyledons</taxon>
        <taxon>Gunneridae</taxon>
        <taxon>Pentapetalae</taxon>
        <taxon>asterids</taxon>
        <taxon>lamiids</taxon>
        <taxon>Lamiales</taxon>
        <taxon>Gesneriaceae</taxon>
        <taxon>Didymocarpoideae</taxon>
        <taxon>Trichosporeae</taxon>
        <taxon>Loxocarpinae</taxon>
        <taxon>Dorcoceras</taxon>
    </lineage>
</organism>
<protein>
    <submittedName>
        <fullName evidence="2">Uncharacterized protein</fullName>
    </submittedName>
</protein>
<evidence type="ECO:0000313" key="3">
    <source>
        <dbReference type="Proteomes" id="UP000250235"/>
    </source>
</evidence>
<name>A0A2Z7BZQ5_9LAMI</name>
<feature type="region of interest" description="Disordered" evidence="1">
    <location>
        <begin position="1"/>
        <end position="31"/>
    </location>
</feature>
<feature type="compositionally biased region" description="Basic and acidic residues" evidence="1">
    <location>
        <begin position="15"/>
        <end position="31"/>
    </location>
</feature>
<dbReference type="AlphaFoldDB" id="A0A2Z7BZQ5"/>
<keyword evidence="3" id="KW-1185">Reference proteome</keyword>
<feature type="compositionally biased region" description="Polar residues" evidence="1">
    <location>
        <begin position="100"/>
        <end position="109"/>
    </location>
</feature>
<evidence type="ECO:0000313" key="2">
    <source>
        <dbReference type="EMBL" id="KZV39894.1"/>
    </source>
</evidence>
<evidence type="ECO:0000256" key="1">
    <source>
        <dbReference type="SAM" id="MobiDB-lite"/>
    </source>
</evidence>
<sequence length="109" mass="12945">MEQENKQVTQRLLTRRIEPSWKETSSEKRKPDREFWSSWMLMREMEEEMRRQESVIVNNVDAYDDVQTEDHMPSDTKGIMEKDSCGERRNQLGRKPAGKQAQSLANVQE</sequence>
<feature type="region of interest" description="Disordered" evidence="1">
    <location>
        <begin position="64"/>
        <end position="109"/>
    </location>
</feature>
<dbReference type="EMBL" id="KV000873">
    <property type="protein sequence ID" value="KZV39894.1"/>
    <property type="molecule type" value="Genomic_DNA"/>
</dbReference>
<dbReference type="Proteomes" id="UP000250235">
    <property type="component" value="Unassembled WGS sequence"/>
</dbReference>
<proteinExistence type="predicted"/>
<accession>A0A2Z7BZQ5</accession>
<reference evidence="2 3" key="1">
    <citation type="journal article" date="2015" name="Proc. Natl. Acad. Sci. U.S.A.">
        <title>The resurrection genome of Boea hygrometrica: A blueprint for survival of dehydration.</title>
        <authorList>
            <person name="Xiao L."/>
            <person name="Yang G."/>
            <person name="Zhang L."/>
            <person name="Yang X."/>
            <person name="Zhao S."/>
            <person name="Ji Z."/>
            <person name="Zhou Q."/>
            <person name="Hu M."/>
            <person name="Wang Y."/>
            <person name="Chen M."/>
            <person name="Xu Y."/>
            <person name="Jin H."/>
            <person name="Xiao X."/>
            <person name="Hu G."/>
            <person name="Bao F."/>
            <person name="Hu Y."/>
            <person name="Wan P."/>
            <person name="Li L."/>
            <person name="Deng X."/>
            <person name="Kuang T."/>
            <person name="Xiang C."/>
            <person name="Zhu J.K."/>
            <person name="Oliver M.J."/>
            <person name="He Y."/>
        </authorList>
    </citation>
    <scope>NUCLEOTIDE SEQUENCE [LARGE SCALE GENOMIC DNA]</scope>
    <source>
        <strain evidence="3">cv. XS01</strain>
    </source>
</reference>
<feature type="compositionally biased region" description="Polar residues" evidence="1">
    <location>
        <begin position="1"/>
        <end position="12"/>
    </location>
</feature>
<feature type="compositionally biased region" description="Basic and acidic residues" evidence="1">
    <location>
        <begin position="68"/>
        <end position="90"/>
    </location>
</feature>
<gene>
    <name evidence="2" type="ORF">F511_04534</name>
</gene>